<organism evidence="2 3">
    <name type="scientific">Agrococcus sediminis</name>
    <dbReference type="NCBI Taxonomy" id="2599924"/>
    <lineage>
        <taxon>Bacteria</taxon>
        <taxon>Bacillati</taxon>
        <taxon>Actinomycetota</taxon>
        <taxon>Actinomycetes</taxon>
        <taxon>Micrococcales</taxon>
        <taxon>Microbacteriaceae</taxon>
        <taxon>Agrococcus</taxon>
    </lineage>
</organism>
<dbReference type="OrthoDB" id="3760154at2"/>
<protein>
    <submittedName>
        <fullName evidence="2">Glycosyltransferase family 61 protein</fullName>
    </submittedName>
</protein>
<reference evidence="2 3" key="1">
    <citation type="submission" date="2019-08" db="EMBL/GenBank/DDBJ databases">
        <title>Agrococcus lahaulensis sp. nov., isolated from a cold desert of the Indian Himalayas.</title>
        <authorList>
            <person name="Qu J.H."/>
        </authorList>
    </citation>
    <scope>NUCLEOTIDE SEQUENCE [LARGE SCALE GENOMIC DNA]</scope>
    <source>
        <strain evidence="2 3">NS18</strain>
    </source>
</reference>
<accession>A0A5M8QJF7</accession>
<feature type="domain" description="Glycosyltransferase 61 catalytic" evidence="1">
    <location>
        <begin position="114"/>
        <end position="285"/>
    </location>
</feature>
<dbReference type="InterPro" id="IPR049625">
    <property type="entry name" value="Glyco_transf_61_cat"/>
</dbReference>
<keyword evidence="3" id="KW-1185">Reference proteome</keyword>
<dbReference type="Pfam" id="PF04577">
    <property type="entry name" value="Glyco_transf_61"/>
    <property type="match status" value="1"/>
</dbReference>
<name>A0A5M8QJF7_9MICO</name>
<gene>
    <name evidence="2" type="ORF">FQ330_03650</name>
</gene>
<dbReference type="AlphaFoldDB" id="A0A5M8QJF7"/>
<comment type="caution">
    <text evidence="2">The sequence shown here is derived from an EMBL/GenBank/DDBJ whole genome shotgun (WGS) entry which is preliminary data.</text>
</comment>
<sequence length="331" mass="36450">MTEHDDSPAPNSRRWWSLPSPPNLTLDDSIQYVTEAQLTAEDHGTLELTSGRRITWHVGAPYDAEGKLVSSARRAGGYRGDFLHSLDQEYVELPPGADRIEGSFYYGGLWMQHFGHFLIETLPTLWAHDGVQPVLFHRLGDVDSFKRELLDLCGVTSEPIFVDRALRVEHLVVPSRPVSLNRFASPAAVRLWRRVARAAAGDASGSRRVWLSRTQAEAGGAAVNRTLGFGELDDEFASLGFEVIFPETLSIREQIEIARSSSILAGFEGSALHLSAFAHPGTKVLVLGTERRPGGNRAQPAIDRAVGNRVALVPFGPISQMVRDIRELVLL</sequence>
<dbReference type="GO" id="GO:0016757">
    <property type="term" value="F:glycosyltransferase activity"/>
    <property type="evidence" value="ECO:0007669"/>
    <property type="project" value="InterPro"/>
</dbReference>
<keyword evidence="2" id="KW-0808">Transferase</keyword>
<dbReference type="EMBL" id="VOIR01000012">
    <property type="protein sequence ID" value="KAA6434876.1"/>
    <property type="molecule type" value="Genomic_DNA"/>
</dbReference>
<evidence type="ECO:0000259" key="1">
    <source>
        <dbReference type="Pfam" id="PF04577"/>
    </source>
</evidence>
<evidence type="ECO:0000313" key="2">
    <source>
        <dbReference type="EMBL" id="KAA6434876.1"/>
    </source>
</evidence>
<evidence type="ECO:0000313" key="3">
    <source>
        <dbReference type="Proteomes" id="UP000323221"/>
    </source>
</evidence>
<proteinExistence type="predicted"/>
<dbReference type="RefSeq" id="WP_146355374.1">
    <property type="nucleotide sequence ID" value="NZ_VOIR01000012.1"/>
</dbReference>
<dbReference type="Proteomes" id="UP000323221">
    <property type="component" value="Unassembled WGS sequence"/>
</dbReference>